<feature type="domain" description="ATPase BadF/BadG/BcrA/BcrD type" evidence="2">
    <location>
        <begin position="38"/>
        <end position="292"/>
    </location>
</feature>
<evidence type="ECO:0000313" key="3">
    <source>
        <dbReference type="EMBL" id="MDN4610918.1"/>
    </source>
</evidence>
<name>A0ABT8K1K7_9MICC</name>
<dbReference type="RefSeq" id="WP_301226487.1">
    <property type="nucleotide sequence ID" value="NZ_JAROCG010000001.1"/>
</dbReference>
<dbReference type="InterPro" id="IPR002731">
    <property type="entry name" value="ATPase_BadF"/>
</dbReference>
<sequence>MSNTAAPQPPSPSSGPRPDSPADGAADGAAGSAPGVVVGLDIGGSKTHGVLWRNGTLAAEAKAGSANVQNVTQDEAARSLSRLFRELVPEGQAGGIDRVVAGSGGVDTAADAERLRALIAPHAPGAGIDVVHDTRLILAAGGAQVGIAVIAGTGSVAWGVGEDGREARSGGWGYLLGDEGSGYWVAREAVRRTLHRNDLGMLPDALDEAVLALNAVGTPTELIGLFHSGAGRTYWAAQSRAVFDAARDGHPDAADIIDRAATDLTRLVLDVASVIGVQGPVVLGGGLAMHQPDLQDRLRARLAAEGITEVVFLDEDPVMGVRFLVTGAR</sequence>
<dbReference type="Pfam" id="PF01869">
    <property type="entry name" value="BcrAD_BadFG"/>
    <property type="match status" value="1"/>
</dbReference>
<keyword evidence="4" id="KW-1185">Reference proteome</keyword>
<dbReference type="InterPro" id="IPR052519">
    <property type="entry name" value="Euk-type_GlcNAc_Kinase"/>
</dbReference>
<reference evidence="3" key="1">
    <citation type="submission" date="2023-06" db="EMBL/GenBank/DDBJ databases">
        <title>MT1 and MT2 Draft Genomes of Novel Species.</title>
        <authorList>
            <person name="Venkateswaran K."/>
        </authorList>
    </citation>
    <scope>NUCLEOTIDE SEQUENCE</scope>
    <source>
        <strain evidence="3">IIF3SC-B10</strain>
    </source>
</reference>
<proteinExistence type="predicted"/>
<feature type="compositionally biased region" description="Pro residues" evidence="1">
    <location>
        <begin position="7"/>
        <end position="19"/>
    </location>
</feature>
<evidence type="ECO:0000313" key="4">
    <source>
        <dbReference type="Proteomes" id="UP001174209"/>
    </source>
</evidence>
<dbReference type="InterPro" id="IPR043129">
    <property type="entry name" value="ATPase_NBD"/>
</dbReference>
<dbReference type="Gene3D" id="3.30.420.40">
    <property type="match status" value="2"/>
</dbReference>
<dbReference type="CDD" id="cd24007">
    <property type="entry name" value="ASKHA_NBD_eukNAGK-like"/>
    <property type="match status" value="1"/>
</dbReference>
<evidence type="ECO:0000256" key="1">
    <source>
        <dbReference type="SAM" id="MobiDB-lite"/>
    </source>
</evidence>
<feature type="region of interest" description="Disordered" evidence="1">
    <location>
        <begin position="1"/>
        <end position="31"/>
    </location>
</feature>
<organism evidence="3 4">
    <name type="scientific">Arthrobacter burdickii</name>
    <dbReference type="NCBI Taxonomy" id="3035920"/>
    <lineage>
        <taxon>Bacteria</taxon>
        <taxon>Bacillati</taxon>
        <taxon>Actinomycetota</taxon>
        <taxon>Actinomycetes</taxon>
        <taxon>Micrococcales</taxon>
        <taxon>Micrococcaceae</taxon>
        <taxon>Arthrobacter</taxon>
    </lineage>
</organism>
<dbReference type="EMBL" id="JAROCG010000001">
    <property type="protein sequence ID" value="MDN4610918.1"/>
    <property type="molecule type" value="Genomic_DNA"/>
</dbReference>
<dbReference type="PANTHER" id="PTHR43190">
    <property type="entry name" value="N-ACETYL-D-GLUCOSAMINE KINASE"/>
    <property type="match status" value="1"/>
</dbReference>
<comment type="caution">
    <text evidence="3">The sequence shown here is derived from an EMBL/GenBank/DDBJ whole genome shotgun (WGS) entry which is preliminary data.</text>
</comment>
<protein>
    <submittedName>
        <fullName evidence="3">BadF/BadG/BcrA/BcrD ATPase family protein</fullName>
    </submittedName>
</protein>
<dbReference type="PANTHER" id="PTHR43190:SF3">
    <property type="entry name" value="N-ACETYL-D-GLUCOSAMINE KINASE"/>
    <property type="match status" value="1"/>
</dbReference>
<evidence type="ECO:0000259" key="2">
    <source>
        <dbReference type="Pfam" id="PF01869"/>
    </source>
</evidence>
<accession>A0ABT8K1K7</accession>
<feature type="compositionally biased region" description="Low complexity" evidence="1">
    <location>
        <begin position="20"/>
        <end position="31"/>
    </location>
</feature>
<dbReference type="SUPFAM" id="SSF53067">
    <property type="entry name" value="Actin-like ATPase domain"/>
    <property type="match status" value="2"/>
</dbReference>
<dbReference type="Proteomes" id="UP001174209">
    <property type="component" value="Unassembled WGS sequence"/>
</dbReference>
<gene>
    <name evidence="3" type="ORF">P5G52_08530</name>
</gene>